<dbReference type="NCBIfam" id="TIGR02673">
    <property type="entry name" value="FtsE"/>
    <property type="match status" value="1"/>
</dbReference>
<keyword evidence="6 9" id="KW-0067">ATP-binding</keyword>
<dbReference type="PROSITE" id="PS00211">
    <property type="entry name" value="ABC_TRANSPORTER_1"/>
    <property type="match status" value="1"/>
</dbReference>
<dbReference type="PANTHER" id="PTHR24220:SF470">
    <property type="entry name" value="CELL DIVISION ATP-BINDING PROTEIN FTSE"/>
    <property type="match status" value="1"/>
</dbReference>
<dbReference type="PANTHER" id="PTHR24220">
    <property type="entry name" value="IMPORT ATP-BINDING PROTEIN"/>
    <property type="match status" value="1"/>
</dbReference>
<reference evidence="11" key="1">
    <citation type="submission" date="2020-10" db="EMBL/GenBank/DDBJ databases">
        <authorList>
            <person name="Gilroy R."/>
        </authorList>
    </citation>
    <scope>NUCLEOTIDE SEQUENCE</scope>
    <source>
        <strain evidence="11">ChiSxjej1B13-7958</strain>
    </source>
</reference>
<dbReference type="AlphaFoldDB" id="A0A9D1AMP9"/>
<protein>
    <recommendedName>
        <fullName evidence="2 9">Cell division ATP-binding protein FtsE</fullName>
    </recommendedName>
</protein>
<evidence type="ECO:0000256" key="6">
    <source>
        <dbReference type="ARBA" id="ARBA00022840"/>
    </source>
</evidence>
<evidence type="ECO:0000256" key="5">
    <source>
        <dbReference type="ARBA" id="ARBA00022741"/>
    </source>
</evidence>
<accession>A0A9D1AMP9</accession>
<sequence>MITFQNVSKMYPNGTHALHHVNLNIDQGEFVFIVGSSGAGKSTFLKLIMCEERPSEGTIIIGDTVVTDLKRRQIPYLRRTMGIVFQDFRLIDNMTVYENVAFAMHVVGAPNREIRRKVPIILGLVDLEDKAQCKPAELSGGEQQRVGLARALINNPKLIIADEPTGNVDPALSFEIVDLLSEINRHGTTVLMVTHEHSLVKHFHRRIVEIHNGRIVADSGKEAMIR</sequence>
<dbReference type="GO" id="GO:0016887">
    <property type="term" value="F:ATP hydrolysis activity"/>
    <property type="evidence" value="ECO:0007669"/>
    <property type="project" value="InterPro"/>
</dbReference>
<dbReference type="InterPro" id="IPR027417">
    <property type="entry name" value="P-loop_NTPase"/>
</dbReference>
<comment type="function">
    <text evidence="9">Part of the ABC transporter FtsEX involved in cellular division.</text>
</comment>
<evidence type="ECO:0000313" key="12">
    <source>
        <dbReference type="Proteomes" id="UP000824242"/>
    </source>
</evidence>
<evidence type="ECO:0000256" key="7">
    <source>
        <dbReference type="ARBA" id="ARBA00023136"/>
    </source>
</evidence>
<organism evidence="11 12">
    <name type="scientific">Candidatus Caccousia avicola</name>
    <dbReference type="NCBI Taxonomy" id="2840721"/>
    <lineage>
        <taxon>Bacteria</taxon>
        <taxon>Bacillati</taxon>
        <taxon>Bacillota</taxon>
        <taxon>Clostridia</taxon>
        <taxon>Eubacteriales</taxon>
        <taxon>Oscillospiraceae</taxon>
        <taxon>Oscillospiraceae incertae sedis</taxon>
        <taxon>Candidatus Caccousia</taxon>
    </lineage>
</organism>
<dbReference type="FunFam" id="3.40.50.300:FF:000056">
    <property type="entry name" value="Cell division ATP-binding protein FtsE"/>
    <property type="match status" value="1"/>
</dbReference>
<evidence type="ECO:0000256" key="4">
    <source>
        <dbReference type="ARBA" id="ARBA00022618"/>
    </source>
</evidence>
<evidence type="ECO:0000256" key="2">
    <source>
        <dbReference type="ARBA" id="ARBA00020019"/>
    </source>
</evidence>
<gene>
    <name evidence="9 11" type="primary">ftsE</name>
    <name evidence="11" type="ORF">IAB89_01215</name>
</gene>
<dbReference type="SUPFAM" id="SSF52540">
    <property type="entry name" value="P-loop containing nucleoside triphosphate hydrolases"/>
    <property type="match status" value="1"/>
</dbReference>
<dbReference type="InterPro" id="IPR003439">
    <property type="entry name" value="ABC_transporter-like_ATP-bd"/>
</dbReference>
<keyword evidence="7 9" id="KW-0472">Membrane</keyword>
<comment type="similarity">
    <text evidence="1 9">Belongs to the ABC transporter superfamily.</text>
</comment>
<dbReference type="Gene3D" id="3.40.50.300">
    <property type="entry name" value="P-loop containing nucleotide triphosphate hydrolases"/>
    <property type="match status" value="1"/>
</dbReference>
<keyword evidence="3 9" id="KW-1003">Cell membrane</keyword>
<evidence type="ECO:0000313" key="11">
    <source>
        <dbReference type="EMBL" id="HIR46268.1"/>
    </source>
</evidence>
<dbReference type="SMART" id="SM00382">
    <property type="entry name" value="AAA"/>
    <property type="match status" value="1"/>
</dbReference>
<dbReference type="Proteomes" id="UP000824242">
    <property type="component" value="Unassembled WGS sequence"/>
</dbReference>
<keyword evidence="8 9" id="KW-0131">Cell cycle</keyword>
<dbReference type="PROSITE" id="PS50893">
    <property type="entry name" value="ABC_TRANSPORTER_2"/>
    <property type="match status" value="1"/>
</dbReference>
<dbReference type="GO" id="GO:0051301">
    <property type="term" value="P:cell division"/>
    <property type="evidence" value="ECO:0007669"/>
    <property type="project" value="UniProtKB-UniRule"/>
</dbReference>
<evidence type="ECO:0000256" key="1">
    <source>
        <dbReference type="ARBA" id="ARBA00005417"/>
    </source>
</evidence>
<dbReference type="EMBL" id="DVGZ01000013">
    <property type="protein sequence ID" value="HIR46268.1"/>
    <property type="molecule type" value="Genomic_DNA"/>
</dbReference>
<keyword evidence="5 9" id="KW-0547">Nucleotide-binding</keyword>
<dbReference type="GO" id="GO:0022857">
    <property type="term" value="F:transmembrane transporter activity"/>
    <property type="evidence" value="ECO:0007669"/>
    <property type="project" value="TreeGrafter"/>
</dbReference>
<dbReference type="InterPro" id="IPR017871">
    <property type="entry name" value="ABC_transporter-like_CS"/>
</dbReference>
<evidence type="ECO:0000256" key="8">
    <source>
        <dbReference type="ARBA" id="ARBA00023306"/>
    </source>
</evidence>
<comment type="caution">
    <text evidence="11">The sequence shown here is derived from an EMBL/GenBank/DDBJ whole genome shotgun (WGS) entry which is preliminary data.</text>
</comment>
<evidence type="ECO:0000256" key="9">
    <source>
        <dbReference type="RuleBase" id="RU365094"/>
    </source>
</evidence>
<evidence type="ECO:0000256" key="3">
    <source>
        <dbReference type="ARBA" id="ARBA00022475"/>
    </source>
</evidence>
<keyword evidence="4 9" id="KW-0132">Cell division</keyword>
<comment type="subcellular location">
    <subcellularLocation>
        <location evidence="9">Cell membrane</location>
        <topology evidence="9">Peripheral membrane protein</topology>
        <orientation evidence="9">Cytoplasmic side</orientation>
    </subcellularLocation>
</comment>
<dbReference type="InterPro" id="IPR005286">
    <property type="entry name" value="Cell_div_FtsE"/>
</dbReference>
<dbReference type="InterPro" id="IPR015854">
    <property type="entry name" value="ABC_transpr_LolD-like"/>
</dbReference>
<proteinExistence type="inferred from homology"/>
<comment type="subunit">
    <text evidence="9">Homodimer. Forms a membrane-associated complex with FtsX.</text>
</comment>
<dbReference type="Pfam" id="PF00005">
    <property type="entry name" value="ABC_tran"/>
    <property type="match status" value="1"/>
</dbReference>
<reference evidence="11" key="2">
    <citation type="journal article" date="2021" name="PeerJ">
        <title>Extensive microbial diversity within the chicken gut microbiome revealed by metagenomics and culture.</title>
        <authorList>
            <person name="Gilroy R."/>
            <person name="Ravi A."/>
            <person name="Getino M."/>
            <person name="Pursley I."/>
            <person name="Horton D.L."/>
            <person name="Alikhan N.F."/>
            <person name="Baker D."/>
            <person name="Gharbi K."/>
            <person name="Hall N."/>
            <person name="Watson M."/>
            <person name="Adriaenssens E.M."/>
            <person name="Foster-Nyarko E."/>
            <person name="Jarju S."/>
            <person name="Secka A."/>
            <person name="Antonio M."/>
            <person name="Oren A."/>
            <person name="Chaudhuri R.R."/>
            <person name="La Ragione R."/>
            <person name="Hildebrand F."/>
            <person name="Pallen M.J."/>
        </authorList>
    </citation>
    <scope>NUCLEOTIDE SEQUENCE</scope>
    <source>
        <strain evidence="11">ChiSxjej1B13-7958</strain>
    </source>
</reference>
<evidence type="ECO:0000259" key="10">
    <source>
        <dbReference type="PROSITE" id="PS50893"/>
    </source>
</evidence>
<dbReference type="InterPro" id="IPR003593">
    <property type="entry name" value="AAA+_ATPase"/>
</dbReference>
<feature type="domain" description="ABC transporter" evidence="10">
    <location>
        <begin position="2"/>
        <end position="226"/>
    </location>
</feature>
<dbReference type="GO" id="GO:0005886">
    <property type="term" value="C:plasma membrane"/>
    <property type="evidence" value="ECO:0007669"/>
    <property type="project" value="UniProtKB-SubCell"/>
</dbReference>
<name>A0A9D1AMP9_9FIRM</name>
<dbReference type="GO" id="GO:0005524">
    <property type="term" value="F:ATP binding"/>
    <property type="evidence" value="ECO:0007669"/>
    <property type="project" value="UniProtKB-UniRule"/>
</dbReference>